<evidence type="ECO:0000313" key="1">
    <source>
        <dbReference type="EMBL" id="CAD8074659.1"/>
    </source>
</evidence>
<gene>
    <name evidence="1" type="ORF">PPRIM_AZ9-3.1.T0530086</name>
</gene>
<dbReference type="Proteomes" id="UP000688137">
    <property type="component" value="Unassembled WGS sequence"/>
</dbReference>
<protein>
    <submittedName>
        <fullName evidence="1">Uncharacterized protein</fullName>
    </submittedName>
</protein>
<name>A0A8S1M4Q0_PARPR</name>
<keyword evidence="2" id="KW-1185">Reference proteome</keyword>
<proteinExistence type="predicted"/>
<dbReference type="EMBL" id="CAJJDM010000053">
    <property type="protein sequence ID" value="CAD8074659.1"/>
    <property type="molecule type" value="Genomic_DNA"/>
</dbReference>
<reference evidence="1" key="1">
    <citation type="submission" date="2021-01" db="EMBL/GenBank/DDBJ databases">
        <authorList>
            <consortium name="Genoscope - CEA"/>
            <person name="William W."/>
        </authorList>
    </citation>
    <scope>NUCLEOTIDE SEQUENCE</scope>
</reference>
<dbReference type="OMA" id="DEVELWW"/>
<sequence>MGFSCSKQKDDHIDKRIETKKQEYNLKSQSTSKEAIEFIESNSLSNIMRTKPIKSYLAEQIEKQQIQMDSCEILADRIEAKSQLIIRSFNHFTEKALKIKSIVLDYYRNEYANYINSNLDTITNKEFIQKEMIQLLVETTIILNCLMDKNFDDEVELWWGNNYFSDRIQLLVLNFNDCCLDNTDNITYPIIQYINALKNKIIHVMPVQSNQPKSISNSVAITNVHLTQFYKDLKMEFAKKVEDEDENGNF</sequence>
<evidence type="ECO:0000313" key="2">
    <source>
        <dbReference type="Proteomes" id="UP000688137"/>
    </source>
</evidence>
<organism evidence="1 2">
    <name type="scientific">Paramecium primaurelia</name>
    <dbReference type="NCBI Taxonomy" id="5886"/>
    <lineage>
        <taxon>Eukaryota</taxon>
        <taxon>Sar</taxon>
        <taxon>Alveolata</taxon>
        <taxon>Ciliophora</taxon>
        <taxon>Intramacronucleata</taxon>
        <taxon>Oligohymenophorea</taxon>
        <taxon>Peniculida</taxon>
        <taxon>Parameciidae</taxon>
        <taxon>Paramecium</taxon>
    </lineage>
</organism>
<accession>A0A8S1M4Q0</accession>
<dbReference type="AlphaFoldDB" id="A0A8S1M4Q0"/>
<comment type="caution">
    <text evidence="1">The sequence shown here is derived from an EMBL/GenBank/DDBJ whole genome shotgun (WGS) entry which is preliminary data.</text>
</comment>